<dbReference type="AlphaFoldDB" id="A0A913Y7E3"/>
<feature type="chain" id="PRO_5038116531" evidence="6">
    <location>
        <begin position="21"/>
        <end position="321"/>
    </location>
</feature>
<dbReference type="GO" id="GO:0008239">
    <property type="term" value="F:dipeptidyl-peptidase activity"/>
    <property type="evidence" value="ECO:0007669"/>
    <property type="project" value="TreeGrafter"/>
</dbReference>
<dbReference type="PANTHER" id="PTHR11010:SF11">
    <property type="entry name" value="THYMUS-SPECIFIC SERINE PROTEASE"/>
    <property type="match status" value="1"/>
</dbReference>
<keyword evidence="8" id="KW-1185">Reference proteome</keyword>
<keyword evidence="3 6" id="KW-0732">Signal</keyword>
<dbReference type="Gene3D" id="3.40.50.1820">
    <property type="entry name" value="alpha/beta hydrolase"/>
    <property type="match status" value="1"/>
</dbReference>
<accession>A0A913Y7E3</accession>
<dbReference type="Pfam" id="PF05577">
    <property type="entry name" value="Peptidase_S28"/>
    <property type="match status" value="1"/>
</dbReference>
<organism evidence="7 8">
    <name type="scientific">Exaiptasia diaphana</name>
    <name type="common">Tropical sea anemone</name>
    <name type="synonym">Aiptasia pulchella</name>
    <dbReference type="NCBI Taxonomy" id="2652724"/>
    <lineage>
        <taxon>Eukaryota</taxon>
        <taxon>Metazoa</taxon>
        <taxon>Cnidaria</taxon>
        <taxon>Anthozoa</taxon>
        <taxon>Hexacorallia</taxon>
        <taxon>Actiniaria</taxon>
        <taxon>Aiptasiidae</taxon>
        <taxon>Exaiptasia</taxon>
    </lineage>
</organism>
<comment type="similarity">
    <text evidence="1">Belongs to the peptidase S28 family.</text>
</comment>
<dbReference type="GO" id="GO:0005764">
    <property type="term" value="C:lysosome"/>
    <property type="evidence" value="ECO:0007669"/>
    <property type="project" value="TreeGrafter"/>
</dbReference>
<evidence type="ECO:0000313" key="8">
    <source>
        <dbReference type="Proteomes" id="UP000887567"/>
    </source>
</evidence>
<feature type="signal peptide" evidence="6">
    <location>
        <begin position="1"/>
        <end position="20"/>
    </location>
</feature>
<name>A0A913Y7E3_EXADI</name>
<sequence length="321" mass="36368">MKLYLVYLIVLFSFFKVNDGFLGKTFTQFQELVRKERTKNALEINVGEVEGYAFDQTLDHFEVNPNPRIFSQRFWRNKVYWREEDGPVFLYVGGEGGLDGVEIYAGHIVDMASQYRALLFSVEHRFYGKSVCKDCLKDENLPLLSSEQALADLAVFVEFAKEKFGLTNKNRWFTYGGSYPGSLAAWFRIKYPHLVFGAVASSAPVKAQVNFEGYNNVVEASLSSPIVGGSDQCAENIKAAFQKMENLVANRSFIKLKTDFKSCNDVSSPNDTWIFSLNLASFIMGIVQYNEQVPGLEISSLCKRMTNASNSPYENFAKLYQ</sequence>
<dbReference type="GeneID" id="110253416"/>
<evidence type="ECO:0000256" key="6">
    <source>
        <dbReference type="SAM" id="SignalP"/>
    </source>
</evidence>
<dbReference type="GO" id="GO:0005768">
    <property type="term" value="C:endosome"/>
    <property type="evidence" value="ECO:0007669"/>
    <property type="project" value="TreeGrafter"/>
</dbReference>
<evidence type="ECO:0000256" key="4">
    <source>
        <dbReference type="ARBA" id="ARBA00022801"/>
    </source>
</evidence>
<dbReference type="KEGG" id="epa:110253416"/>
<reference evidence="7" key="1">
    <citation type="submission" date="2022-11" db="UniProtKB">
        <authorList>
            <consortium name="EnsemblMetazoa"/>
        </authorList>
    </citation>
    <scope>IDENTIFICATION</scope>
</reference>
<dbReference type="InterPro" id="IPR008758">
    <property type="entry name" value="Peptidase_S28"/>
</dbReference>
<evidence type="ECO:0000313" key="7">
    <source>
        <dbReference type="EnsemblMetazoa" id="XP_020915985.1"/>
    </source>
</evidence>
<dbReference type="OMA" id="HIVDMAS"/>
<evidence type="ECO:0000256" key="5">
    <source>
        <dbReference type="ARBA" id="ARBA00023180"/>
    </source>
</evidence>
<keyword evidence="4" id="KW-0378">Hydrolase</keyword>
<keyword evidence="5" id="KW-0325">Glycoprotein</keyword>
<dbReference type="RefSeq" id="XP_020915985.1">
    <property type="nucleotide sequence ID" value="XM_021060326.2"/>
</dbReference>
<evidence type="ECO:0000256" key="3">
    <source>
        <dbReference type="ARBA" id="ARBA00022729"/>
    </source>
</evidence>
<protein>
    <submittedName>
        <fullName evidence="7">Uncharacterized protein</fullName>
    </submittedName>
</protein>
<keyword evidence="2" id="KW-0645">Protease</keyword>
<dbReference type="GO" id="GO:0070008">
    <property type="term" value="F:serine-type exopeptidase activity"/>
    <property type="evidence" value="ECO:0007669"/>
    <property type="project" value="InterPro"/>
</dbReference>
<dbReference type="PANTHER" id="PTHR11010">
    <property type="entry name" value="PROTEASE S28 PRO-X CARBOXYPEPTIDASE-RELATED"/>
    <property type="match status" value="1"/>
</dbReference>
<dbReference type="InterPro" id="IPR029058">
    <property type="entry name" value="AB_hydrolase_fold"/>
</dbReference>
<dbReference type="EnsemblMetazoa" id="XM_021060326.2">
    <property type="protein sequence ID" value="XP_020915985.1"/>
    <property type="gene ID" value="LOC110253416"/>
</dbReference>
<evidence type="ECO:0000256" key="2">
    <source>
        <dbReference type="ARBA" id="ARBA00022670"/>
    </source>
</evidence>
<dbReference type="SUPFAM" id="SSF53474">
    <property type="entry name" value="alpha/beta-Hydrolases"/>
    <property type="match status" value="1"/>
</dbReference>
<evidence type="ECO:0000256" key="1">
    <source>
        <dbReference type="ARBA" id="ARBA00011079"/>
    </source>
</evidence>
<dbReference type="Proteomes" id="UP000887567">
    <property type="component" value="Unplaced"/>
</dbReference>
<dbReference type="OrthoDB" id="1735038at2759"/>
<proteinExistence type="inferred from homology"/>
<dbReference type="GO" id="GO:0006508">
    <property type="term" value="P:proteolysis"/>
    <property type="evidence" value="ECO:0007669"/>
    <property type="project" value="UniProtKB-KW"/>
</dbReference>